<dbReference type="AlphaFoldDB" id="A0A2T0R0C8"/>
<comment type="caution">
    <text evidence="1">The sequence shown here is derived from an EMBL/GenBank/DDBJ whole genome shotgun (WGS) entry which is preliminary data.</text>
</comment>
<evidence type="ECO:0000313" key="1">
    <source>
        <dbReference type="EMBL" id="PRY12554.1"/>
    </source>
</evidence>
<dbReference type="EMBL" id="PVZF01000010">
    <property type="protein sequence ID" value="PRY12554.1"/>
    <property type="molecule type" value="Genomic_DNA"/>
</dbReference>
<proteinExistence type="predicted"/>
<protein>
    <submittedName>
        <fullName evidence="1">Uncharacterized protein</fullName>
    </submittedName>
</protein>
<accession>A0A2T0R0C8</accession>
<reference evidence="1 2" key="1">
    <citation type="submission" date="2018-03" db="EMBL/GenBank/DDBJ databases">
        <title>Genomic Encyclopedia of Archaeal and Bacterial Type Strains, Phase II (KMG-II): from individual species to whole genera.</title>
        <authorList>
            <person name="Goeker M."/>
        </authorList>
    </citation>
    <scope>NUCLEOTIDE SEQUENCE [LARGE SCALE GENOMIC DNA]</scope>
    <source>
        <strain evidence="1 2">DSM 19711</strain>
    </source>
</reference>
<keyword evidence="2" id="KW-1185">Reference proteome</keyword>
<evidence type="ECO:0000313" key="2">
    <source>
        <dbReference type="Proteomes" id="UP000238083"/>
    </source>
</evidence>
<gene>
    <name evidence="1" type="ORF">CLV37_110114</name>
</gene>
<organism evidence="1 2">
    <name type="scientific">Kineococcus rhizosphaerae</name>
    <dbReference type="NCBI Taxonomy" id="559628"/>
    <lineage>
        <taxon>Bacteria</taxon>
        <taxon>Bacillati</taxon>
        <taxon>Actinomycetota</taxon>
        <taxon>Actinomycetes</taxon>
        <taxon>Kineosporiales</taxon>
        <taxon>Kineosporiaceae</taxon>
        <taxon>Kineococcus</taxon>
    </lineage>
</organism>
<sequence>MERGVGLRSVPRTVEPPRALEWLQRFAEVSSPLYAVEEWNHAALATGCAGMDLSAAELQRLAEWLVAHCSDQPIRMAARSCLVRLRVHATMLTALGDR</sequence>
<name>A0A2T0R0C8_9ACTN</name>
<dbReference type="Proteomes" id="UP000238083">
    <property type="component" value="Unassembled WGS sequence"/>
</dbReference>